<gene>
    <name evidence="4" type="ORF">FXN63_16030</name>
</gene>
<evidence type="ECO:0000313" key="4">
    <source>
        <dbReference type="EMBL" id="QEI09361.1"/>
    </source>
</evidence>
<keyword evidence="5" id="KW-1185">Reference proteome</keyword>
<dbReference type="Gene3D" id="1.10.4100.10">
    <property type="entry name" value="2-methylcitrate dehydratase PrpD"/>
    <property type="match status" value="1"/>
</dbReference>
<name>A0A5C0B845_9BURK</name>
<dbReference type="PANTHER" id="PTHR16943">
    <property type="entry name" value="2-METHYLCITRATE DEHYDRATASE-RELATED"/>
    <property type="match status" value="1"/>
</dbReference>
<evidence type="ECO:0000259" key="3">
    <source>
        <dbReference type="Pfam" id="PF19305"/>
    </source>
</evidence>
<dbReference type="Pfam" id="PF19305">
    <property type="entry name" value="MmgE_PrpD_C"/>
    <property type="match status" value="1"/>
</dbReference>
<dbReference type="InterPro" id="IPR045336">
    <property type="entry name" value="MmgE_PrpD_N"/>
</dbReference>
<dbReference type="AlphaFoldDB" id="A0A5C0B845"/>
<feature type="domain" description="MmgE/PrpD C-terminal" evidence="3">
    <location>
        <begin position="277"/>
        <end position="438"/>
    </location>
</feature>
<dbReference type="Pfam" id="PF03972">
    <property type="entry name" value="MmgE_PrpD_N"/>
    <property type="match status" value="1"/>
</dbReference>
<dbReference type="OrthoDB" id="8627321at2"/>
<protein>
    <submittedName>
        <fullName evidence="4">MmgE/PrpD family protein</fullName>
    </submittedName>
</protein>
<accession>A0A5C0B845</accession>
<evidence type="ECO:0000313" key="5">
    <source>
        <dbReference type="Proteomes" id="UP000325161"/>
    </source>
</evidence>
<dbReference type="InterPro" id="IPR036148">
    <property type="entry name" value="MmgE/PrpD_sf"/>
</dbReference>
<dbReference type="InterPro" id="IPR045337">
    <property type="entry name" value="MmgE_PrpD_C"/>
</dbReference>
<sequence length="467" mass="49256">MREPVQTEPTTSAPPLSAPSIVQQIAAYIDATQGQRSPEPAREAALKCIFDLLAAAAVGTEDIGPQAIRQTAPQVFGSGTVPLWFTGQTSSVIGAAWANASASAALDLDDGNRYARGHPGAAVIPTAFAVGHEVDATQEEILTAIVIGYEVGVAVGTARTTYGSSGTWTPYGVVATAAALRRTPRHMVEHALAIAGESAPNQSFAGGPAPRIPAPEGAAVKEGIPWSVVTGLTALYLAEAGHTGPRNILDSVRHYQFPTNLALGRNAHICQTYFKPYACCRHIHAPLAALLHLIDEHQIDVQTIERIEVDIHAAGLRISNRPSPDNLIDVQYSIPYCLALAALSGPQALVPVTQDALDHEDVTALAHKVVLALDTDLDAVYPGEILARVSITCGARRFTSEPTPPAGEPLMSWEELKAKFRMATRLVATAAQQQQLIDALHATESGSMETLVACLAGMNLGVLNRAV</sequence>
<feature type="domain" description="MmgE/PrpD N-terminal" evidence="2">
    <location>
        <begin position="23"/>
        <end position="251"/>
    </location>
</feature>
<dbReference type="PANTHER" id="PTHR16943:SF8">
    <property type="entry name" value="2-METHYLCITRATE DEHYDRATASE"/>
    <property type="match status" value="1"/>
</dbReference>
<dbReference type="Gene3D" id="3.30.1330.120">
    <property type="entry name" value="2-methylcitrate dehydratase PrpD"/>
    <property type="match status" value="1"/>
</dbReference>
<dbReference type="InterPro" id="IPR042183">
    <property type="entry name" value="MmgE/PrpD_sf_1"/>
</dbReference>
<dbReference type="EMBL" id="CP043046">
    <property type="protein sequence ID" value="QEI09361.1"/>
    <property type="molecule type" value="Genomic_DNA"/>
</dbReference>
<dbReference type="InterPro" id="IPR005656">
    <property type="entry name" value="MmgE_PrpD"/>
</dbReference>
<dbReference type="Proteomes" id="UP000325161">
    <property type="component" value="Chromosome"/>
</dbReference>
<dbReference type="GO" id="GO:0016829">
    <property type="term" value="F:lyase activity"/>
    <property type="evidence" value="ECO:0007669"/>
    <property type="project" value="InterPro"/>
</dbReference>
<dbReference type="InterPro" id="IPR042188">
    <property type="entry name" value="MmgE/PrpD_sf_2"/>
</dbReference>
<proteinExistence type="inferred from homology"/>
<evidence type="ECO:0000256" key="1">
    <source>
        <dbReference type="ARBA" id="ARBA00006174"/>
    </source>
</evidence>
<evidence type="ECO:0000259" key="2">
    <source>
        <dbReference type="Pfam" id="PF03972"/>
    </source>
</evidence>
<dbReference type="KEGG" id="pacr:FXN63_16030"/>
<dbReference type="SUPFAM" id="SSF103378">
    <property type="entry name" value="2-methylcitrate dehydratase PrpD"/>
    <property type="match status" value="1"/>
</dbReference>
<comment type="similarity">
    <text evidence="1">Belongs to the PrpD family.</text>
</comment>
<reference evidence="4 5" key="1">
    <citation type="submission" date="2019-08" db="EMBL/GenBank/DDBJ databases">
        <title>Amphibian skin-associated Pigmentiphaga: genome sequence and occurrence across geography and hosts.</title>
        <authorList>
            <person name="Bletz M.C."/>
            <person name="Bunk B."/>
            <person name="Sproeer C."/>
            <person name="Biwer P."/>
            <person name="Reiter S."/>
            <person name="Rabemananjara F.C.E."/>
            <person name="Schulz S."/>
            <person name="Overmann J."/>
            <person name="Vences M."/>
        </authorList>
    </citation>
    <scope>NUCLEOTIDE SEQUENCE [LARGE SCALE GENOMIC DNA]</scope>
    <source>
        <strain evidence="4 5">Mada1488</strain>
    </source>
</reference>
<organism evidence="4 5">
    <name type="scientific">Pigmentiphaga aceris</name>
    <dbReference type="NCBI Taxonomy" id="1940612"/>
    <lineage>
        <taxon>Bacteria</taxon>
        <taxon>Pseudomonadati</taxon>
        <taxon>Pseudomonadota</taxon>
        <taxon>Betaproteobacteria</taxon>
        <taxon>Burkholderiales</taxon>
        <taxon>Alcaligenaceae</taxon>
        <taxon>Pigmentiphaga</taxon>
    </lineage>
</organism>